<gene>
    <name evidence="1" type="ORF">BZARG_2776</name>
</gene>
<organism evidence="1 2">
    <name type="scientific">Bizionia argentinensis JUB59</name>
    <dbReference type="NCBI Taxonomy" id="1046627"/>
    <lineage>
        <taxon>Bacteria</taxon>
        <taxon>Pseudomonadati</taxon>
        <taxon>Bacteroidota</taxon>
        <taxon>Flavobacteriia</taxon>
        <taxon>Flavobacteriales</taxon>
        <taxon>Flavobacteriaceae</taxon>
        <taxon>Bizionia</taxon>
    </lineage>
</organism>
<dbReference type="OrthoDB" id="914976at2"/>
<comment type="caution">
    <text evidence="1">The sequence shown here is derived from an EMBL/GenBank/DDBJ whole genome shotgun (WGS) entry which is preliminary data.</text>
</comment>
<evidence type="ECO:0000313" key="2">
    <source>
        <dbReference type="Proteomes" id="UP000003730"/>
    </source>
</evidence>
<evidence type="ECO:0008006" key="3">
    <source>
        <dbReference type="Google" id="ProtNLM"/>
    </source>
</evidence>
<sequence length="299" mass="35047">MKKYLTTIFLLTTLNIYTQEVRQFMVLNVLDSLPIENAYISVDSRLEAISDVNGSFNIYGKYKNIQITHLSFRAKMFSYRVLIDNFVIYLEEDINILDEVVITNKKRIKILLPSDDYRFSRKKSYIVNKNSVYSTYIPNDINKRSIINSIIIEVGDEMDVSKKYAIPFRVNLYTINKSTKLPDKKILTESILASQNKNRKASFVHIDISDFDIEFPKEGVFVAVESLNLFELENFNILSGQSPSFKAIINKKTSKYITYDRIYSWDRLSRIKDTIFKDWIDKTVPTPRFIFNFGIEIKY</sequence>
<reference evidence="1 2" key="1">
    <citation type="journal article" date="2008" name="Int. J. Syst. Evol. Microbiol.">
        <title>Bizionia argentinensis sp. nov., isolated from surface marine water in Antarctica.</title>
        <authorList>
            <person name="Bercovich A."/>
            <person name="Vazquez S.C."/>
            <person name="Yankilevich P."/>
            <person name="Coria S.H."/>
            <person name="Foti M."/>
            <person name="Hernandez E."/>
            <person name="Vidal A."/>
            <person name="Ruberto L."/>
            <person name="Melo C."/>
            <person name="Marenssi S."/>
            <person name="Criscuolo M."/>
            <person name="Memoli M."/>
            <person name="Arguelles M."/>
            <person name="Mac Cormack W.P."/>
        </authorList>
    </citation>
    <scope>NUCLEOTIDE SEQUENCE [LARGE SCALE GENOMIC DNA]</scope>
    <source>
        <strain evidence="1 2">JUB59</strain>
    </source>
</reference>
<accession>G2EFG4</accession>
<protein>
    <recommendedName>
        <fullName evidence="3">Carboxypeptidase-like regulatory domain-containing protein</fullName>
    </recommendedName>
</protein>
<name>G2EFG4_9FLAO</name>
<proteinExistence type="predicted"/>
<dbReference type="EMBL" id="AFXZ01000042">
    <property type="protein sequence ID" value="EGV42821.1"/>
    <property type="molecule type" value="Genomic_DNA"/>
</dbReference>
<dbReference type="RefSeq" id="WP_008638479.1">
    <property type="nucleotide sequence ID" value="NZ_AFXZ01000042.1"/>
</dbReference>
<dbReference type="AlphaFoldDB" id="G2EFG4"/>
<dbReference type="Proteomes" id="UP000003730">
    <property type="component" value="Unassembled WGS sequence"/>
</dbReference>
<evidence type="ECO:0000313" key="1">
    <source>
        <dbReference type="EMBL" id="EGV42821.1"/>
    </source>
</evidence>
<keyword evidence="2" id="KW-1185">Reference proteome</keyword>